<dbReference type="PANTHER" id="PTHR14987:SF2">
    <property type="entry name" value="PROTEIN LBH"/>
    <property type="match status" value="1"/>
</dbReference>
<dbReference type="GO" id="GO:0045893">
    <property type="term" value="P:positive regulation of DNA-templated transcription"/>
    <property type="evidence" value="ECO:0007669"/>
    <property type="project" value="TreeGrafter"/>
</dbReference>
<feature type="compositionally biased region" description="Low complexity" evidence="9">
    <location>
        <begin position="127"/>
        <end position="138"/>
    </location>
</feature>
<dbReference type="InterPro" id="IPR038990">
    <property type="entry name" value="LBH_dom"/>
</dbReference>
<evidence type="ECO:0000256" key="8">
    <source>
        <dbReference type="ARBA" id="ARBA00023242"/>
    </source>
</evidence>
<evidence type="ECO:0000256" key="9">
    <source>
        <dbReference type="SAM" id="MobiDB-lite"/>
    </source>
</evidence>
<dbReference type="PANTHER" id="PTHR14987">
    <property type="entry name" value="PROTEIN LBH-RELATED"/>
    <property type="match status" value="1"/>
</dbReference>
<sequence length="138" mass="15496">MSSGPQDSSVEQRRLQRRELTSYQIFPEPSEQLEPGQVKERLPSIVVEPSEESEEESGGLQWPTLHTQTSVSEEEEEEEDPFQDNCEPNRAGQGEQINADGVPHFKRSSIPGIQIDYSRLTPPPSPTSSHAAPPRFRN</sequence>
<dbReference type="GO" id="GO:0005737">
    <property type="term" value="C:cytoplasm"/>
    <property type="evidence" value="ECO:0007669"/>
    <property type="project" value="UniProtKB-SubCell"/>
</dbReference>
<dbReference type="GO" id="GO:0005634">
    <property type="term" value="C:nucleus"/>
    <property type="evidence" value="ECO:0007669"/>
    <property type="project" value="UniProtKB-SubCell"/>
</dbReference>
<dbReference type="OMA" id="CIPASHS"/>
<protein>
    <recommendedName>
        <fullName evidence="4">Protein LBH</fullName>
    </recommendedName>
</protein>
<dbReference type="Proteomes" id="UP001108240">
    <property type="component" value="Unplaced"/>
</dbReference>
<evidence type="ECO:0000313" key="11">
    <source>
        <dbReference type="Ensembl" id="ENSCCRP00000125375.1"/>
    </source>
</evidence>
<dbReference type="InterPro" id="IPR013294">
    <property type="entry name" value="LBH"/>
</dbReference>
<evidence type="ECO:0000256" key="2">
    <source>
        <dbReference type="ARBA" id="ARBA00004496"/>
    </source>
</evidence>
<evidence type="ECO:0000256" key="5">
    <source>
        <dbReference type="ARBA" id="ARBA00022490"/>
    </source>
</evidence>
<reference evidence="11" key="2">
    <citation type="submission" date="2025-09" db="UniProtKB">
        <authorList>
            <consortium name="Ensembl"/>
        </authorList>
    </citation>
    <scope>IDENTIFICATION</scope>
</reference>
<dbReference type="AlphaFoldDB" id="A0A9J7Z7P9"/>
<feature type="compositionally biased region" description="Basic and acidic residues" evidence="9">
    <location>
        <begin position="10"/>
        <end position="20"/>
    </location>
</feature>
<evidence type="ECO:0000256" key="1">
    <source>
        <dbReference type="ARBA" id="ARBA00004123"/>
    </source>
</evidence>
<comment type="similarity">
    <text evidence="3">Belongs to the LBH family.</text>
</comment>
<evidence type="ECO:0000256" key="3">
    <source>
        <dbReference type="ARBA" id="ARBA00010862"/>
    </source>
</evidence>
<evidence type="ECO:0000256" key="6">
    <source>
        <dbReference type="ARBA" id="ARBA00023015"/>
    </source>
</evidence>
<feature type="domain" description="LBH" evidence="10">
    <location>
        <begin position="22"/>
        <end position="85"/>
    </location>
</feature>
<evidence type="ECO:0000256" key="7">
    <source>
        <dbReference type="ARBA" id="ARBA00023163"/>
    </source>
</evidence>
<keyword evidence="8" id="KW-0539">Nucleus</keyword>
<dbReference type="InterPro" id="IPR042945">
    <property type="entry name" value="LBH_dom_prot"/>
</dbReference>
<evidence type="ECO:0000256" key="4">
    <source>
        <dbReference type="ARBA" id="ARBA00017731"/>
    </source>
</evidence>
<comment type="subcellular location">
    <subcellularLocation>
        <location evidence="2">Cytoplasm</location>
    </subcellularLocation>
    <subcellularLocation>
        <location evidence="1">Nucleus</location>
    </subcellularLocation>
</comment>
<dbReference type="GeneTree" id="ENSGT01060000253732"/>
<reference evidence="11" key="1">
    <citation type="submission" date="2025-08" db="UniProtKB">
        <authorList>
            <consortium name="Ensembl"/>
        </authorList>
    </citation>
    <scope>IDENTIFICATION</scope>
</reference>
<proteinExistence type="inferred from homology"/>
<evidence type="ECO:0000313" key="12">
    <source>
        <dbReference type="Proteomes" id="UP001108240"/>
    </source>
</evidence>
<keyword evidence="5" id="KW-0963">Cytoplasm</keyword>
<keyword evidence="12" id="KW-1185">Reference proteome</keyword>
<feature type="compositionally biased region" description="Acidic residues" evidence="9">
    <location>
        <begin position="72"/>
        <end position="82"/>
    </location>
</feature>
<dbReference type="PRINTS" id="PR01881">
    <property type="entry name" value="LBHPROTEIN"/>
</dbReference>
<dbReference type="Ensembl" id="ENSCCRT00000176702.1">
    <property type="protein sequence ID" value="ENSCCRP00000125375.1"/>
    <property type="gene ID" value="ENSCCRG00000064626.1"/>
</dbReference>
<keyword evidence="6" id="KW-0805">Transcription regulation</keyword>
<feature type="region of interest" description="Disordered" evidence="9">
    <location>
        <begin position="1"/>
        <end position="138"/>
    </location>
</feature>
<dbReference type="Pfam" id="PF15317">
    <property type="entry name" value="Lbh"/>
    <property type="match status" value="1"/>
</dbReference>
<organism evidence="11 12">
    <name type="scientific">Cyprinus carpio carpio</name>
    <dbReference type="NCBI Taxonomy" id="630221"/>
    <lineage>
        <taxon>Eukaryota</taxon>
        <taxon>Metazoa</taxon>
        <taxon>Chordata</taxon>
        <taxon>Craniata</taxon>
        <taxon>Vertebrata</taxon>
        <taxon>Euteleostomi</taxon>
        <taxon>Actinopterygii</taxon>
        <taxon>Neopterygii</taxon>
        <taxon>Teleostei</taxon>
        <taxon>Ostariophysi</taxon>
        <taxon>Cypriniformes</taxon>
        <taxon>Cyprinidae</taxon>
        <taxon>Cyprininae</taxon>
        <taxon>Cyprinus</taxon>
    </lineage>
</organism>
<evidence type="ECO:0000259" key="10">
    <source>
        <dbReference type="Pfam" id="PF15317"/>
    </source>
</evidence>
<accession>A0A9J7Z7P9</accession>
<keyword evidence="7" id="KW-0804">Transcription</keyword>
<name>A0A9J7Z7P9_CYPCA</name>